<organism evidence="4 5">
    <name type="scientific">Chryseolinea lacunae</name>
    <dbReference type="NCBI Taxonomy" id="2801331"/>
    <lineage>
        <taxon>Bacteria</taxon>
        <taxon>Pseudomonadati</taxon>
        <taxon>Bacteroidota</taxon>
        <taxon>Cytophagia</taxon>
        <taxon>Cytophagales</taxon>
        <taxon>Fulvivirgaceae</taxon>
        <taxon>Chryseolinea</taxon>
    </lineage>
</organism>
<dbReference type="InterPro" id="IPR001173">
    <property type="entry name" value="Glyco_trans_2-like"/>
</dbReference>
<sequence length="344" mass="39667">MNRLIHVKETLRKNIEDNQDYPNVEFVLLDYNSNDGLQDWIKMNMRKYIDENILRYFRLNSPQYFRRSHAKNVAFSLSTGDIVCNVDADNFTGPRFADYVNKIFSKEKNTVLTGIPVNHASIKSRDVLGRLAVPRKTFMNVRGFDETMHAYGFEDFDLVERLHRKGLKRSIIRGKHFLSAISHGFTLRIKNEYFLKFAETLYMHFSDPTNTIIIVLYTDNRCERVHIANKSVLHSPVFDTPMGMAALISIRSNEAGSWIKDNSGRLVISWSQGSEIFIQDDINSKITSKNGSFVKIDSTDMFLFVSTVMSEVSNRLVFRGNNRKNITAVNKNGFGKFDERDLTT</sequence>
<evidence type="ECO:0000313" key="4">
    <source>
        <dbReference type="EMBL" id="MBL0741056.1"/>
    </source>
</evidence>
<dbReference type="InterPro" id="IPR027791">
    <property type="entry name" value="Galactosyl_T_C"/>
</dbReference>
<keyword evidence="5" id="KW-1185">Reference proteome</keyword>
<accession>A0ABS1KNP6</accession>
<evidence type="ECO:0000259" key="2">
    <source>
        <dbReference type="Pfam" id="PF00535"/>
    </source>
</evidence>
<proteinExistence type="predicted"/>
<dbReference type="EMBL" id="JAERRB010000002">
    <property type="protein sequence ID" value="MBL0741056.1"/>
    <property type="molecule type" value="Genomic_DNA"/>
</dbReference>
<dbReference type="Pfam" id="PF00535">
    <property type="entry name" value="Glycos_transf_2"/>
    <property type="match status" value="1"/>
</dbReference>
<protein>
    <submittedName>
        <fullName evidence="4">Glycosyltransferase family 2 protein</fullName>
    </submittedName>
</protein>
<evidence type="ECO:0000256" key="1">
    <source>
        <dbReference type="ARBA" id="ARBA00022679"/>
    </source>
</evidence>
<keyword evidence="1" id="KW-0808">Transferase</keyword>
<dbReference type="SUPFAM" id="SSF53448">
    <property type="entry name" value="Nucleotide-diphospho-sugar transferases"/>
    <property type="match status" value="1"/>
</dbReference>
<evidence type="ECO:0000259" key="3">
    <source>
        <dbReference type="Pfam" id="PF02709"/>
    </source>
</evidence>
<feature type="domain" description="Glycosyltransferase 2-like" evidence="2">
    <location>
        <begin position="10"/>
        <end position="118"/>
    </location>
</feature>
<dbReference type="Gene3D" id="3.90.550.10">
    <property type="entry name" value="Spore Coat Polysaccharide Biosynthesis Protein SpsA, Chain A"/>
    <property type="match status" value="1"/>
</dbReference>
<gene>
    <name evidence="4" type="ORF">JI741_07480</name>
</gene>
<comment type="caution">
    <text evidence="4">The sequence shown here is derived from an EMBL/GenBank/DDBJ whole genome shotgun (WGS) entry which is preliminary data.</text>
</comment>
<evidence type="ECO:0000313" key="5">
    <source>
        <dbReference type="Proteomes" id="UP000613030"/>
    </source>
</evidence>
<dbReference type="Proteomes" id="UP000613030">
    <property type="component" value="Unassembled WGS sequence"/>
</dbReference>
<dbReference type="Pfam" id="PF02709">
    <property type="entry name" value="Glyco_transf_7C"/>
    <property type="match status" value="1"/>
</dbReference>
<feature type="domain" description="Galactosyltransferase C-terminal" evidence="3">
    <location>
        <begin position="129"/>
        <end position="174"/>
    </location>
</feature>
<reference evidence="4 5" key="1">
    <citation type="submission" date="2021-01" db="EMBL/GenBank/DDBJ databases">
        <title>Chryseolinea sp. Jin1 Genome sequencing and assembly.</title>
        <authorList>
            <person name="Kim I."/>
        </authorList>
    </citation>
    <scope>NUCLEOTIDE SEQUENCE [LARGE SCALE GENOMIC DNA]</scope>
    <source>
        <strain evidence="4 5">Jin1</strain>
    </source>
</reference>
<name>A0ABS1KNP6_9BACT</name>
<dbReference type="InterPro" id="IPR029044">
    <property type="entry name" value="Nucleotide-diphossugar_trans"/>
</dbReference>
<dbReference type="CDD" id="cd00761">
    <property type="entry name" value="Glyco_tranf_GTA_type"/>
    <property type="match status" value="1"/>
</dbReference>